<evidence type="ECO:0000259" key="7">
    <source>
        <dbReference type="PROSITE" id="PS50930"/>
    </source>
</evidence>
<dbReference type="AlphaFoldDB" id="A0A369AZL8"/>
<dbReference type="Gene3D" id="2.40.50.40">
    <property type="match status" value="1"/>
</dbReference>
<keyword evidence="1" id="KW-0963">Cytoplasm</keyword>
<dbReference type="PANTHER" id="PTHR37299:SF3">
    <property type="entry name" value="STAGE 0 SPORULATION PROTEIN A HOMOLOG"/>
    <property type="match status" value="1"/>
</dbReference>
<dbReference type="Proteomes" id="UP000288197">
    <property type="component" value="Unassembled WGS sequence"/>
</dbReference>
<reference evidence="8 11" key="2">
    <citation type="submission" date="2020-03" db="EMBL/GenBank/DDBJ databases">
        <title>Bacterial samples isolated from urine from healthy bovine heifers (Gyr breed).</title>
        <authorList>
            <person name="Giannattasio-Ferraz S."/>
            <person name="Maskeri L."/>
            <person name="Penido A."/>
            <person name="Barbosa-Stancioli E.F."/>
            <person name="Putonti C."/>
        </authorList>
    </citation>
    <scope>NUCLEOTIDE SEQUENCE [LARGE SCALE GENOMIC DNA]</scope>
    <source>
        <strain evidence="8 11">UFMG-H7</strain>
    </source>
</reference>
<dbReference type="GeneID" id="63145837"/>
<organism evidence="9 10">
    <name type="scientific">Vagococcus fluvialis</name>
    <dbReference type="NCBI Taxonomy" id="2738"/>
    <lineage>
        <taxon>Bacteria</taxon>
        <taxon>Bacillati</taxon>
        <taxon>Bacillota</taxon>
        <taxon>Bacilli</taxon>
        <taxon>Lactobacillales</taxon>
        <taxon>Enterococcaceae</taxon>
        <taxon>Vagococcus</taxon>
    </lineage>
</organism>
<feature type="domain" description="HTH LytTR-type" evidence="7">
    <location>
        <begin position="144"/>
        <end position="240"/>
    </location>
</feature>
<dbReference type="EMBL" id="NGJX01000003">
    <property type="protein sequence ID" value="RSU03890.1"/>
    <property type="molecule type" value="Genomic_DNA"/>
</dbReference>
<dbReference type="GO" id="GO:0000156">
    <property type="term" value="F:phosphorelay response regulator activity"/>
    <property type="evidence" value="ECO:0007669"/>
    <property type="project" value="InterPro"/>
</dbReference>
<keyword evidence="10" id="KW-1185">Reference proteome</keyword>
<dbReference type="InterPro" id="IPR046947">
    <property type="entry name" value="LytR-like"/>
</dbReference>
<evidence type="ECO:0000313" key="10">
    <source>
        <dbReference type="Proteomes" id="UP000288197"/>
    </source>
</evidence>
<dbReference type="EMBL" id="JAAVMB010000008">
    <property type="protein sequence ID" value="NKC67955.1"/>
    <property type="molecule type" value="Genomic_DNA"/>
</dbReference>
<dbReference type="SMART" id="SM00448">
    <property type="entry name" value="REC"/>
    <property type="match status" value="1"/>
</dbReference>
<dbReference type="PANTHER" id="PTHR37299">
    <property type="entry name" value="TRANSCRIPTIONAL REGULATOR-RELATED"/>
    <property type="match status" value="1"/>
</dbReference>
<evidence type="ECO:0000256" key="5">
    <source>
        <dbReference type="PROSITE-ProRule" id="PRU00169"/>
    </source>
</evidence>
<dbReference type="Proteomes" id="UP000521358">
    <property type="component" value="Unassembled WGS sequence"/>
</dbReference>
<evidence type="ECO:0000256" key="4">
    <source>
        <dbReference type="ARBA" id="ARBA00037164"/>
    </source>
</evidence>
<evidence type="ECO:0000313" key="9">
    <source>
        <dbReference type="EMBL" id="RSU03890.1"/>
    </source>
</evidence>
<keyword evidence="3" id="KW-0010">Activator</keyword>
<dbReference type="RefSeq" id="WP_114289050.1">
    <property type="nucleotide sequence ID" value="NZ_CP081461.1"/>
</dbReference>
<dbReference type="SUPFAM" id="SSF52172">
    <property type="entry name" value="CheY-like"/>
    <property type="match status" value="1"/>
</dbReference>
<protein>
    <submittedName>
        <fullName evidence="8">Response regulator transcription factor</fullName>
    </submittedName>
</protein>
<dbReference type="Pfam" id="PF04397">
    <property type="entry name" value="LytTR"/>
    <property type="match status" value="1"/>
</dbReference>
<comment type="caution">
    <text evidence="9">The sequence shown here is derived from an EMBL/GenBank/DDBJ whole genome shotgun (WGS) entry which is preliminary data.</text>
</comment>
<dbReference type="InterPro" id="IPR011006">
    <property type="entry name" value="CheY-like_superfamily"/>
</dbReference>
<name>A0A369AZL8_9ENTE</name>
<accession>A0A369AZL8</accession>
<keyword evidence="2" id="KW-0902">Two-component regulatory system</keyword>
<dbReference type="PROSITE" id="PS50930">
    <property type="entry name" value="HTH_LYTTR"/>
    <property type="match status" value="1"/>
</dbReference>
<dbReference type="InterPro" id="IPR001789">
    <property type="entry name" value="Sig_transdc_resp-reg_receiver"/>
</dbReference>
<feature type="domain" description="Response regulatory" evidence="6">
    <location>
        <begin position="3"/>
        <end position="127"/>
    </location>
</feature>
<dbReference type="OrthoDB" id="9809318at2"/>
<evidence type="ECO:0000313" key="8">
    <source>
        <dbReference type="EMBL" id="NKC67955.1"/>
    </source>
</evidence>
<dbReference type="PROSITE" id="PS50110">
    <property type="entry name" value="RESPONSE_REGULATORY"/>
    <property type="match status" value="1"/>
</dbReference>
<evidence type="ECO:0000256" key="1">
    <source>
        <dbReference type="ARBA" id="ARBA00022490"/>
    </source>
</evidence>
<proteinExistence type="predicted"/>
<dbReference type="GO" id="GO:0003677">
    <property type="term" value="F:DNA binding"/>
    <property type="evidence" value="ECO:0007669"/>
    <property type="project" value="InterPro"/>
</dbReference>
<keyword evidence="5" id="KW-0597">Phosphoprotein</keyword>
<reference evidence="9 10" key="1">
    <citation type="submission" date="2017-05" db="EMBL/GenBank/DDBJ databases">
        <title>Vagococcus spp. assemblies.</title>
        <authorList>
            <person name="Gulvik C.A."/>
        </authorList>
    </citation>
    <scope>NUCLEOTIDE SEQUENCE [LARGE SCALE GENOMIC DNA]</scope>
    <source>
        <strain evidence="9 10">NCFB 2497</strain>
    </source>
</reference>
<feature type="modified residue" description="4-aspartylphosphate" evidence="5">
    <location>
        <position position="61"/>
    </location>
</feature>
<evidence type="ECO:0000259" key="6">
    <source>
        <dbReference type="PROSITE" id="PS50110"/>
    </source>
</evidence>
<dbReference type="Gene3D" id="3.40.50.2300">
    <property type="match status" value="1"/>
</dbReference>
<comment type="function">
    <text evidence="4">Required for high-level post-exponential phase expression of a series of secreted proteins.</text>
</comment>
<dbReference type="SMART" id="SM00850">
    <property type="entry name" value="LytTR"/>
    <property type="match status" value="1"/>
</dbReference>
<evidence type="ECO:0000256" key="2">
    <source>
        <dbReference type="ARBA" id="ARBA00023012"/>
    </source>
</evidence>
<evidence type="ECO:0000256" key="3">
    <source>
        <dbReference type="ARBA" id="ARBA00023159"/>
    </source>
</evidence>
<evidence type="ECO:0000313" key="11">
    <source>
        <dbReference type="Proteomes" id="UP000521358"/>
    </source>
</evidence>
<dbReference type="InterPro" id="IPR007492">
    <property type="entry name" value="LytTR_DNA-bd_dom"/>
</dbReference>
<gene>
    <name evidence="9" type="ORF">CBF32_04255</name>
    <name evidence="8" type="ORF">HED35_07640</name>
</gene>
<sequence length="240" mass="27788">MIPIFICEDDSLQKSVIESIIYKKILIEEYDMKIELSTADPYELKKYIDSRDSIGGVYFLDIDFNTDINGIQLASYIRKKDINAKIIFITTHSELLQLTFEYKVEALDYIMKDNVTLIQQKIFDCLENAYSYYTSDKNEDMDKVKFKIGNTVKLLSLDDIMFIETTGTPHKLNIHLKNGSFELYETLSEIEKLSPFFVRVHNSVIVNKNNIDYIDKKNKVAVMTNGESCILSVRGIKKII</sequence>
<dbReference type="Pfam" id="PF00072">
    <property type="entry name" value="Response_reg"/>
    <property type="match status" value="1"/>
</dbReference>